<evidence type="ECO:0000313" key="10">
    <source>
        <dbReference type="EMBL" id="KYZ76569.1"/>
    </source>
</evidence>
<name>A0A154BRN6_ANASB</name>
<evidence type="ECO:0000259" key="9">
    <source>
        <dbReference type="Pfam" id="PF01134"/>
    </source>
</evidence>
<feature type="domain" description="MnmG N-terminal" evidence="9">
    <location>
        <begin position="279"/>
        <end position="359"/>
    </location>
</feature>
<protein>
    <submittedName>
        <fullName evidence="10">FAD-dependent oxidoreductase</fullName>
    </submittedName>
</protein>
<dbReference type="GO" id="GO:0046872">
    <property type="term" value="F:metal ion binding"/>
    <property type="evidence" value="ECO:0007669"/>
    <property type="project" value="UniProtKB-KW"/>
</dbReference>
<keyword evidence="6" id="KW-0560">Oxidoreductase</keyword>
<dbReference type="Pfam" id="PF12831">
    <property type="entry name" value="FAD_oxidored"/>
    <property type="match status" value="1"/>
</dbReference>
<dbReference type="GO" id="GO:0016491">
    <property type="term" value="F:oxidoreductase activity"/>
    <property type="evidence" value="ECO:0007669"/>
    <property type="project" value="UniProtKB-KW"/>
</dbReference>
<evidence type="ECO:0000256" key="4">
    <source>
        <dbReference type="ARBA" id="ARBA00022723"/>
    </source>
</evidence>
<keyword evidence="2" id="KW-0004">4Fe-4S</keyword>
<dbReference type="Proteomes" id="UP000076268">
    <property type="component" value="Unassembled WGS sequence"/>
</dbReference>
<keyword evidence="11" id="KW-1185">Reference proteome</keyword>
<dbReference type="SUPFAM" id="SSF51905">
    <property type="entry name" value="FAD/NAD(P)-binding domain"/>
    <property type="match status" value="1"/>
</dbReference>
<keyword evidence="3" id="KW-0285">Flavoprotein</keyword>
<accession>A0A154BRN6</accession>
<evidence type="ECO:0000256" key="2">
    <source>
        <dbReference type="ARBA" id="ARBA00022485"/>
    </source>
</evidence>
<dbReference type="Pfam" id="PF01134">
    <property type="entry name" value="GIDA"/>
    <property type="match status" value="1"/>
</dbReference>
<comment type="cofactor">
    <cofactor evidence="1">
        <name>FAD</name>
        <dbReference type="ChEBI" id="CHEBI:57692"/>
    </cofactor>
</comment>
<keyword evidence="4" id="KW-0479">Metal-binding</keyword>
<dbReference type="OrthoDB" id="2181at2"/>
<gene>
    <name evidence="10" type="ORF">AXX12_09065</name>
</gene>
<organism evidence="10 11">
    <name type="scientific">Anaerosporomusa subterranea</name>
    <dbReference type="NCBI Taxonomy" id="1794912"/>
    <lineage>
        <taxon>Bacteria</taxon>
        <taxon>Bacillati</taxon>
        <taxon>Bacillota</taxon>
        <taxon>Negativicutes</taxon>
        <taxon>Acetonemataceae</taxon>
        <taxon>Anaerosporomusa</taxon>
    </lineage>
</organism>
<dbReference type="PANTHER" id="PTHR43498">
    <property type="entry name" value="FERREDOXIN:COB-COM HETERODISULFIDE REDUCTASE SUBUNIT A"/>
    <property type="match status" value="1"/>
</dbReference>
<evidence type="ECO:0000256" key="8">
    <source>
        <dbReference type="ARBA" id="ARBA00023014"/>
    </source>
</evidence>
<evidence type="ECO:0000313" key="11">
    <source>
        <dbReference type="Proteomes" id="UP000076268"/>
    </source>
</evidence>
<dbReference type="InterPro" id="IPR040131">
    <property type="entry name" value="MnmG_N"/>
</dbReference>
<proteinExistence type="predicted"/>
<keyword evidence="7" id="KW-0408">Iron</keyword>
<evidence type="ECO:0000256" key="6">
    <source>
        <dbReference type="ARBA" id="ARBA00023002"/>
    </source>
</evidence>
<sequence length="430" mass="45998">MAKKVIINGGGWAGCAAALAARQAGAEVELFERTDMLLGTGLVGGIIRNNGRFSATEELIAMGGGKLFQIADQVARHKNVEFPGHKHVSLYDVAKIEPAVKKALLEAGVKIHLCARVKDIEKDGDTITTLIAEHYTEKKEIKGVGDSFVDASGTAGPQGNCTKYGNGCVMCIFRCPTFGPRMSIAGKAGITELIGKKPDGSIGAMSGSCKLLKDSLSKEIVEQLDTTGVAIIPIPKHLQKGEASLTQKACQQYALAEFNDNIILLDTGHAKLMTAYYPLAILRQIPGFEEARYEDPYAGGIGNSMRYVGMSPRNNALHVDGLANVFCGGEKAGLLVGHTEAIITGTLAGHNAARAAFGQDPIILPTSLACGDAIAFVKESMQTEEGMTKKYTFSGSVYFERMKRLNLYTTDIKEIKDRVEEAGMTNVFKS</sequence>
<dbReference type="InterPro" id="IPR036188">
    <property type="entry name" value="FAD/NAD-bd_sf"/>
</dbReference>
<evidence type="ECO:0000256" key="1">
    <source>
        <dbReference type="ARBA" id="ARBA00001974"/>
    </source>
</evidence>
<dbReference type="Gene3D" id="3.50.50.60">
    <property type="entry name" value="FAD/NAD(P)-binding domain"/>
    <property type="match status" value="2"/>
</dbReference>
<keyword evidence="5" id="KW-0274">FAD</keyword>
<dbReference type="AlphaFoldDB" id="A0A154BRN6"/>
<dbReference type="STRING" id="1794912.AXX12_09065"/>
<dbReference type="PANTHER" id="PTHR43498:SF1">
    <property type="entry name" value="COB--COM HETERODISULFIDE REDUCTASE IRON-SULFUR SUBUNIT A"/>
    <property type="match status" value="1"/>
</dbReference>
<dbReference type="InterPro" id="IPR039650">
    <property type="entry name" value="HdrA-like"/>
</dbReference>
<dbReference type="RefSeq" id="WP_066242260.1">
    <property type="nucleotide sequence ID" value="NZ_LSGP01000017.1"/>
</dbReference>
<reference evidence="10 11" key="1">
    <citation type="submission" date="2016-02" db="EMBL/GenBank/DDBJ databases">
        <title>Anaerosporomusa subterraneum gen. nov., sp. nov., a spore-forming obligate anaerobe isolated from saprolite.</title>
        <authorList>
            <person name="Choi J.K."/>
            <person name="Shah M."/>
            <person name="Yee N."/>
        </authorList>
    </citation>
    <scope>NUCLEOTIDE SEQUENCE [LARGE SCALE GENOMIC DNA]</scope>
    <source>
        <strain evidence="10 11">RU4</strain>
    </source>
</reference>
<comment type="caution">
    <text evidence="10">The sequence shown here is derived from an EMBL/GenBank/DDBJ whole genome shotgun (WGS) entry which is preliminary data.</text>
</comment>
<evidence type="ECO:0000256" key="7">
    <source>
        <dbReference type="ARBA" id="ARBA00023004"/>
    </source>
</evidence>
<dbReference type="GO" id="GO:0051539">
    <property type="term" value="F:4 iron, 4 sulfur cluster binding"/>
    <property type="evidence" value="ECO:0007669"/>
    <property type="project" value="UniProtKB-KW"/>
</dbReference>
<evidence type="ECO:0000256" key="5">
    <source>
        <dbReference type="ARBA" id="ARBA00022827"/>
    </source>
</evidence>
<dbReference type="EMBL" id="LSGP01000017">
    <property type="protein sequence ID" value="KYZ76569.1"/>
    <property type="molecule type" value="Genomic_DNA"/>
</dbReference>
<keyword evidence="8" id="KW-0411">Iron-sulfur</keyword>
<dbReference type="PROSITE" id="PS51257">
    <property type="entry name" value="PROKAR_LIPOPROTEIN"/>
    <property type="match status" value="1"/>
</dbReference>
<evidence type="ECO:0000256" key="3">
    <source>
        <dbReference type="ARBA" id="ARBA00022630"/>
    </source>
</evidence>